<comment type="similarity">
    <text evidence="2">Belongs to the glycosyl hydrolase 3 family.</text>
</comment>
<name>A0A250FPD5_9FLAO</name>
<protein>
    <recommendedName>
        <fullName evidence="3">beta-glucosidase</fullName>
        <ecNumber evidence="3">3.2.1.21</ecNumber>
    </recommendedName>
</protein>
<dbReference type="OrthoDB" id="9805821at2"/>
<evidence type="ECO:0000256" key="1">
    <source>
        <dbReference type="ARBA" id="ARBA00000448"/>
    </source>
</evidence>
<sequence>MKAKNILLPLSFLVGLSTLAQEADIKYVTNKKGATLGYSTTSGVKILTIGGKSFKDLNKNGKLDKYEDWRLPVDERAKDLAKQMSIEEIAGLMLYSNHQALPAPPDGYRKSSYGGKPFAESGAKPSDLTDQQKTFLDRDHVRHVLITTVSSPKDAAIWSNNLQRTSESLPLGIPVNISSDPRHTTLVTAEYNAGAGGNISLWPDGLAMSATFDPSIVQKFGEIAAKEYRAMGITTALSPQIDLGTEPRWNRMVFTFGESPELTTDMARAYVDGFQTSTGKAEIKDGWGYESVNAMSKHFPGGGAGEGGRDAHFAYGKYAVYPGKNFEMHQKPFVEGAFKLHGKTKSASAVMPYYTISYNQDTKNHENVGNGFSKYIVTDLLRNKYGFDGVVCTDWLIIAKEPSTPGGFAGKPWGVEDLDLPQLHYKALEAGVDQFGGNNMVAPVVEAYKIGVKEHGEDYMRKRLEQSAVRLLHNIFRLGLFENPYLNPEESAKIVGNPQFMKAGYDAQLKSIIMLKNKGQVLPIDKKKTVYIPKVYNEPQRNWWGVYTEGNIAYPVNIENVKKYFNVTDDPNKADLAIVFVKSPTQNHPGYNDELFKAGENGYIPISLQYNTYTAEYAREHSIAAGDKVIAPQVTDRSYKGKTANASNITDLYDILETKEKMKGKPVIVSITASRPMVFHEFEPMVEGILLNFGTSEQALLEILSGKVEPSGLLPTQMPANMKTVEQQFEDVPFDMQCHKDTEGNVYDFGFGLNWKGVIKDARTVKYIKHRK</sequence>
<keyword evidence="6" id="KW-0326">Glycosidase</keyword>
<organism evidence="10 11">
    <name type="scientific">Capnocytophaga gingivalis</name>
    <dbReference type="NCBI Taxonomy" id="1017"/>
    <lineage>
        <taxon>Bacteria</taxon>
        <taxon>Pseudomonadati</taxon>
        <taxon>Bacteroidota</taxon>
        <taxon>Flavobacteriia</taxon>
        <taxon>Flavobacteriales</taxon>
        <taxon>Flavobacteriaceae</taxon>
        <taxon>Capnocytophaga</taxon>
    </lineage>
</organism>
<dbReference type="EMBL" id="CP022386">
    <property type="protein sequence ID" value="ATA86970.1"/>
    <property type="molecule type" value="Genomic_DNA"/>
</dbReference>
<feature type="domain" description="Glycoside hydrolase family 3 N-terminal" evidence="8">
    <location>
        <begin position="130"/>
        <end position="433"/>
    </location>
</feature>
<dbReference type="AlphaFoldDB" id="A0A250FPD5"/>
<dbReference type="InterPro" id="IPR051915">
    <property type="entry name" value="Cellulose_Degrad_GH3"/>
</dbReference>
<dbReference type="PANTHER" id="PTHR30620">
    <property type="entry name" value="PERIPLASMIC BETA-GLUCOSIDASE-RELATED"/>
    <property type="match status" value="1"/>
</dbReference>
<dbReference type="Proteomes" id="UP000217250">
    <property type="component" value="Chromosome"/>
</dbReference>
<feature type="signal peptide" evidence="7">
    <location>
        <begin position="1"/>
        <end position="20"/>
    </location>
</feature>
<dbReference type="InterPro" id="IPR017853">
    <property type="entry name" value="GH"/>
</dbReference>
<dbReference type="EC" id="3.2.1.21" evidence="3"/>
<comment type="catalytic activity">
    <reaction evidence="1">
        <text>Hydrolysis of terminal, non-reducing beta-D-glucosyl residues with release of beta-D-glucose.</text>
        <dbReference type="EC" id="3.2.1.21"/>
    </reaction>
</comment>
<evidence type="ECO:0000256" key="3">
    <source>
        <dbReference type="ARBA" id="ARBA00012744"/>
    </source>
</evidence>
<dbReference type="InterPro" id="IPR002772">
    <property type="entry name" value="Glyco_hydro_3_C"/>
</dbReference>
<evidence type="ECO:0000256" key="7">
    <source>
        <dbReference type="SAM" id="SignalP"/>
    </source>
</evidence>
<dbReference type="Gene3D" id="3.20.20.300">
    <property type="entry name" value="Glycoside hydrolase, family 3, N-terminal domain"/>
    <property type="match status" value="1"/>
</dbReference>
<dbReference type="SUPFAM" id="SSF52279">
    <property type="entry name" value="Beta-D-glucan exohydrolase, C-terminal domain"/>
    <property type="match status" value="1"/>
</dbReference>
<evidence type="ECO:0000259" key="8">
    <source>
        <dbReference type="Pfam" id="PF00933"/>
    </source>
</evidence>
<dbReference type="PANTHER" id="PTHR30620:SF16">
    <property type="entry name" value="LYSOSOMAL BETA GLUCOSIDASE"/>
    <property type="match status" value="1"/>
</dbReference>
<dbReference type="KEGG" id="cgh:CGC50_07275"/>
<evidence type="ECO:0000256" key="4">
    <source>
        <dbReference type="ARBA" id="ARBA00022729"/>
    </source>
</evidence>
<dbReference type="PRINTS" id="PR00133">
    <property type="entry name" value="GLHYDRLASE3"/>
</dbReference>
<dbReference type="SUPFAM" id="SSF51445">
    <property type="entry name" value="(Trans)glycosidases"/>
    <property type="match status" value="1"/>
</dbReference>
<dbReference type="Gene3D" id="3.40.50.1700">
    <property type="entry name" value="Glycoside hydrolase family 3 C-terminal domain"/>
    <property type="match status" value="1"/>
</dbReference>
<evidence type="ECO:0000313" key="10">
    <source>
        <dbReference type="EMBL" id="ATA86970.1"/>
    </source>
</evidence>
<dbReference type="Pfam" id="PF00933">
    <property type="entry name" value="Glyco_hydro_3"/>
    <property type="match status" value="1"/>
</dbReference>
<dbReference type="InterPro" id="IPR036881">
    <property type="entry name" value="Glyco_hydro_3_C_sf"/>
</dbReference>
<feature type="domain" description="Glycoside hydrolase family 3 C-terminal" evidence="9">
    <location>
        <begin position="512"/>
        <end position="754"/>
    </location>
</feature>
<accession>A0A250FPD5</accession>
<dbReference type="GeneID" id="84808355"/>
<reference evidence="11" key="1">
    <citation type="submission" date="2017-06" db="EMBL/GenBank/DDBJ databases">
        <title>Capnocytophaga spp. assemblies.</title>
        <authorList>
            <person name="Gulvik C.A."/>
        </authorList>
    </citation>
    <scope>NUCLEOTIDE SEQUENCE [LARGE SCALE GENOMIC DNA]</scope>
    <source>
        <strain evidence="11">H1496</strain>
    </source>
</reference>
<evidence type="ECO:0000259" key="9">
    <source>
        <dbReference type="Pfam" id="PF01915"/>
    </source>
</evidence>
<evidence type="ECO:0000313" key="11">
    <source>
        <dbReference type="Proteomes" id="UP000217250"/>
    </source>
</evidence>
<dbReference type="GO" id="GO:0008422">
    <property type="term" value="F:beta-glucosidase activity"/>
    <property type="evidence" value="ECO:0007669"/>
    <property type="project" value="UniProtKB-EC"/>
</dbReference>
<gene>
    <name evidence="10" type="ORF">CGC50_07275</name>
</gene>
<proteinExistence type="inferred from homology"/>
<dbReference type="InterPro" id="IPR036962">
    <property type="entry name" value="Glyco_hydro_3_N_sf"/>
</dbReference>
<dbReference type="RefSeq" id="WP_095910250.1">
    <property type="nucleotide sequence ID" value="NZ_CP022386.1"/>
</dbReference>
<dbReference type="InterPro" id="IPR001764">
    <property type="entry name" value="Glyco_hydro_3_N"/>
</dbReference>
<feature type="chain" id="PRO_5012467987" description="beta-glucosidase" evidence="7">
    <location>
        <begin position="21"/>
        <end position="772"/>
    </location>
</feature>
<evidence type="ECO:0000256" key="5">
    <source>
        <dbReference type="ARBA" id="ARBA00022801"/>
    </source>
</evidence>
<evidence type="ECO:0000256" key="2">
    <source>
        <dbReference type="ARBA" id="ARBA00005336"/>
    </source>
</evidence>
<evidence type="ECO:0000256" key="6">
    <source>
        <dbReference type="ARBA" id="ARBA00023295"/>
    </source>
</evidence>
<keyword evidence="5" id="KW-0378">Hydrolase</keyword>
<keyword evidence="4 7" id="KW-0732">Signal</keyword>
<dbReference type="GO" id="GO:0009251">
    <property type="term" value="P:glucan catabolic process"/>
    <property type="evidence" value="ECO:0007669"/>
    <property type="project" value="TreeGrafter"/>
</dbReference>
<dbReference type="Pfam" id="PF01915">
    <property type="entry name" value="Glyco_hydro_3_C"/>
    <property type="match status" value="1"/>
</dbReference>